<name>A0AA86N2A0_9BACT</name>
<organism evidence="9 10">
    <name type="scientific">Nitrospira tepida</name>
    <dbReference type="NCBI Taxonomy" id="2973512"/>
    <lineage>
        <taxon>Bacteria</taxon>
        <taxon>Pseudomonadati</taxon>
        <taxon>Nitrospirota</taxon>
        <taxon>Nitrospiria</taxon>
        <taxon>Nitrospirales</taxon>
        <taxon>Nitrospiraceae</taxon>
        <taxon>Nitrospira</taxon>
    </lineage>
</organism>
<feature type="domain" description="Peptidase S54 rhomboid" evidence="8">
    <location>
        <begin position="70"/>
        <end position="221"/>
    </location>
</feature>
<feature type="transmembrane region" description="Helical" evidence="7">
    <location>
        <begin position="106"/>
        <end position="126"/>
    </location>
</feature>
<keyword evidence="6 7" id="KW-0472">Membrane</keyword>
<feature type="transmembrane region" description="Helical" evidence="7">
    <location>
        <begin position="71"/>
        <end position="94"/>
    </location>
</feature>
<evidence type="ECO:0000313" key="9">
    <source>
        <dbReference type="EMBL" id="CAI4033473.1"/>
    </source>
</evidence>
<keyword evidence="10" id="KW-1185">Reference proteome</keyword>
<accession>A0AA86N2A0</accession>
<protein>
    <submittedName>
        <fullName evidence="9">Rhomboid family intramembrane serine protease</fullName>
    </submittedName>
</protein>
<keyword evidence="5 7" id="KW-1133">Transmembrane helix</keyword>
<dbReference type="GO" id="GO:0006508">
    <property type="term" value="P:proteolysis"/>
    <property type="evidence" value="ECO:0007669"/>
    <property type="project" value="UniProtKB-KW"/>
</dbReference>
<keyword evidence="2" id="KW-1003">Cell membrane</keyword>
<reference evidence="9" key="1">
    <citation type="submission" date="2022-10" db="EMBL/GenBank/DDBJ databases">
        <authorList>
            <person name="Koch H."/>
        </authorList>
    </citation>
    <scope>NUCLEOTIDE SEQUENCE</scope>
    <source>
        <strain evidence="9">DNF</strain>
    </source>
</reference>
<dbReference type="PANTHER" id="PTHR43066:SF26">
    <property type="entry name" value="RHOMBOID PROTEASE GLPG"/>
    <property type="match status" value="1"/>
</dbReference>
<dbReference type="InterPro" id="IPR022764">
    <property type="entry name" value="Peptidase_S54_rhomboid_dom"/>
</dbReference>
<comment type="subcellular location">
    <subcellularLocation>
        <location evidence="1">Membrane</location>
        <topology evidence="1">Multi-pass membrane protein</topology>
    </subcellularLocation>
</comment>
<feature type="transmembrane region" description="Helical" evidence="7">
    <location>
        <begin position="42"/>
        <end position="59"/>
    </location>
</feature>
<dbReference type="GO" id="GO:0004252">
    <property type="term" value="F:serine-type endopeptidase activity"/>
    <property type="evidence" value="ECO:0007669"/>
    <property type="project" value="InterPro"/>
</dbReference>
<evidence type="ECO:0000256" key="6">
    <source>
        <dbReference type="ARBA" id="ARBA00023136"/>
    </source>
</evidence>
<dbReference type="FunFam" id="1.20.1540.10:FF:000027">
    <property type="entry name" value="Rhomboid family intramembrane serine protease"/>
    <property type="match status" value="1"/>
</dbReference>
<evidence type="ECO:0000256" key="7">
    <source>
        <dbReference type="SAM" id="Phobius"/>
    </source>
</evidence>
<dbReference type="Pfam" id="PF01694">
    <property type="entry name" value="Rhomboid"/>
    <property type="match status" value="1"/>
</dbReference>
<gene>
    <name evidence="9" type="ORF">DNFV4_03909</name>
</gene>
<feature type="transmembrane region" description="Helical" evidence="7">
    <location>
        <begin position="158"/>
        <end position="182"/>
    </location>
</feature>
<keyword evidence="9" id="KW-0378">Hydrolase</keyword>
<dbReference type="Gene3D" id="1.20.1540.10">
    <property type="entry name" value="Rhomboid-like"/>
    <property type="match status" value="1"/>
</dbReference>
<proteinExistence type="predicted"/>
<dbReference type="RefSeq" id="WP_289270708.1">
    <property type="nucleotide sequence ID" value="NZ_OX365700.1"/>
</dbReference>
<keyword evidence="3" id="KW-0997">Cell inner membrane</keyword>
<evidence type="ECO:0000256" key="5">
    <source>
        <dbReference type="ARBA" id="ARBA00022989"/>
    </source>
</evidence>
<feature type="transmembrane region" description="Helical" evidence="7">
    <location>
        <begin position="12"/>
        <end position="30"/>
    </location>
</feature>
<sequence length="242" mass="25867">MIPLSDDNPTDRPPIITVSAIAACVAVFLYQVSLPARPSEAFVFQYGAVPAVVTGQASLPPELAGLPAYATLVTSMFLHGGWMHLIGNMLYLWIFGNNVEDAMGHLRFILFYGLSGILAALSHVLIDPASTIPMVGASGAISGVLGAYLLLFPHAQVLVLIPLGFIARTFYVPAWMVLGLWFAMQLLSGGSSLGRPEGGGGVAFFAHIGGFVAGMLLIPLFKRRGVRLFAPAHHRPWERAGW</sequence>
<keyword evidence="4 7" id="KW-0812">Transmembrane</keyword>
<dbReference type="Proteomes" id="UP001179121">
    <property type="component" value="Chromosome"/>
</dbReference>
<dbReference type="SUPFAM" id="SSF144091">
    <property type="entry name" value="Rhomboid-like"/>
    <property type="match status" value="1"/>
</dbReference>
<dbReference type="PANTHER" id="PTHR43066">
    <property type="entry name" value="RHOMBOID-RELATED PROTEIN"/>
    <property type="match status" value="1"/>
</dbReference>
<dbReference type="KEGG" id="nti:DNFV4_03909"/>
<evidence type="ECO:0000313" key="10">
    <source>
        <dbReference type="Proteomes" id="UP001179121"/>
    </source>
</evidence>
<dbReference type="EMBL" id="OX365700">
    <property type="protein sequence ID" value="CAI4033473.1"/>
    <property type="molecule type" value="Genomic_DNA"/>
</dbReference>
<evidence type="ECO:0000256" key="4">
    <source>
        <dbReference type="ARBA" id="ARBA00022692"/>
    </source>
</evidence>
<evidence type="ECO:0000256" key="2">
    <source>
        <dbReference type="ARBA" id="ARBA00022475"/>
    </source>
</evidence>
<dbReference type="InterPro" id="IPR035952">
    <property type="entry name" value="Rhomboid-like_sf"/>
</dbReference>
<evidence type="ECO:0000256" key="3">
    <source>
        <dbReference type="ARBA" id="ARBA00022519"/>
    </source>
</evidence>
<evidence type="ECO:0000259" key="8">
    <source>
        <dbReference type="Pfam" id="PF01694"/>
    </source>
</evidence>
<dbReference type="GO" id="GO:0016020">
    <property type="term" value="C:membrane"/>
    <property type="evidence" value="ECO:0007669"/>
    <property type="project" value="UniProtKB-SubCell"/>
</dbReference>
<evidence type="ECO:0000256" key="1">
    <source>
        <dbReference type="ARBA" id="ARBA00004141"/>
    </source>
</evidence>
<dbReference type="AlphaFoldDB" id="A0AA86N2A0"/>
<keyword evidence="9" id="KW-0645">Protease</keyword>
<feature type="transmembrane region" description="Helical" evidence="7">
    <location>
        <begin position="132"/>
        <end position="151"/>
    </location>
</feature>
<feature type="transmembrane region" description="Helical" evidence="7">
    <location>
        <begin position="202"/>
        <end position="221"/>
    </location>
</feature>